<name>A0A9Q0MSP6_9DIPT</name>
<gene>
    <name evidence="1" type="ORF">Bhyg_14995</name>
</gene>
<organism evidence="1 2">
    <name type="scientific">Pseudolycoriella hygida</name>
    <dbReference type="NCBI Taxonomy" id="35572"/>
    <lineage>
        <taxon>Eukaryota</taxon>
        <taxon>Metazoa</taxon>
        <taxon>Ecdysozoa</taxon>
        <taxon>Arthropoda</taxon>
        <taxon>Hexapoda</taxon>
        <taxon>Insecta</taxon>
        <taxon>Pterygota</taxon>
        <taxon>Neoptera</taxon>
        <taxon>Endopterygota</taxon>
        <taxon>Diptera</taxon>
        <taxon>Nematocera</taxon>
        <taxon>Sciaroidea</taxon>
        <taxon>Sciaridae</taxon>
        <taxon>Pseudolycoriella</taxon>
    </lineage>
</organism>
<proteinExistence type="predicted"/>
<dbReference type="OrthoDB" id="10010965at2759"/>
<comment type="caution">
    <text evidence="1">The sequence shown here is derived from an EMBL/GenBank/DDBJ whole genome shotgun (WGS) entry which is preliminary data.</text>
</comment>
<evidence type="ECO:0000313" key="2">
    <source>
        <dbReference type="Proteomes" id="UP001151699"/>
    </source>
</evidence>
<keyword evidence="2" id="KW-1185">Reference proteome</keyword>
<accession>A0A9Q0MSP6</accession>
<sequence length="133" mass="15417">MSQFRGLKIERKTKLESVSISWKQGSLLGFGGDQTHIYKVYIYAFENGANILLFCQDSMSPPYTIEIDEKLQCGFQNGEMFLVLHDKSRTPFQFRFVENENTIAAWAAYGMKQLKHFVGYDFSWVAGEYLRDC</sequence>
<dbReference type="Proteomes" id="UP001151699">
    <property type="component" value="Chromosome C"/>
</dbReference>
<reference evidence="1" key="1">
    <citation type="submission" date="2022-07" db="EMBL/GenBank/DDBJ databases">
        <authorList>
            <person name="Trinca V."/>
            <person name="Uliana J.V.C."/>
            <person name="Torres T.T."/>
            <person name="Ward R.J."/>
            <person name="Monesi N."/>
        </authorList>
    </citation>
    <scope>NUCLEOTIDE SEQUENCE</scope>
    <source>
        <strain evidence="1">HSMRA1968</strain>
        <tissue evidence="1">Whole embryos</tissue>
    </source>
</reference>
<dbReference type="EMBL" id="WJQU01000004">
    <property type="protein sequence ID" value="KAJ6636405.1"/>
    <property type="molecule type" value="Genomic_DNA"/>
</dbReference>
<evidence type="ECO:0000313" key="1">
    <source>
        <dbReference type="EMBL" id="KAJ6636405.1"/>
    </source>
</evidence>
<protein>
    <submittedName>
        <fullName evidence="1">Uncharacterized protein</fullName>
    </submittedName>
</protein>
<dbReference type="AlphaFoldDB" id="A0A9Q0MSP6"/>